<organism evidence="1">
    <name type="scientific">freshwater metagenome</name>
    <dbReference type="NCBI Taxonomy" id="449393"/>
    <lineage>
        <taxon>unclassified sequences</taxon>
        <taxon>metagenomes</taxon>
        <taxon>ecological metagenomes</taxon>
    </lineage>
</organism>
<proteinExistence type="predicted"/>
<protein>
    <submittedName>
        <fullName evidence="1">Unannotated protein</fullName>
    </submittedName>
</protein>
<dbReference type="EMBL" id="CAFBQV010000167">
    <property type="protein sequence ID" value="CAB5066521.1"/>
    <property type="molecule type" value="Genomic_DNA"/>
</dbReference>
<evidence type="ECO:0000313" key="1">
    <source>
        <dbReference type="EMBL" id="CAB5066521.1"/>
    </source>
</evidence>
<reference evidence="1" key="1">
    <citation type="submission" date="2020-05" db="EMBL/GenBank/DDBJ databases">
        <authorList>
            <person name="Chiriac C."/>
            <person name="Salcher M."/>
            <person name="Ghai R."/>
            <person name="Kavagutti S V."/>
        </authorList>
    </citation>
    <scope>NUCLEOTIDE SEQUENCE</scope>
</reference>
<accession>A0A6J7UKU2</accession>
<dbReference type="AlphaFoldDB" id="A0A6J7UKU2"/>
<sequence>MVVVGNKMIEPVPNLPNFLPRRDLGPIAALAVNHRQIVSNRSPVASVTLNSRITTS</sequence>
<name>A0A6J7UKU2_9ZZZZ</name>
<gene>
    <name evidence="1" type="ORF">UFOPK4345_01017</name>
</gene>